<dbReference type="Proteomes" id="UP000288216">
    <property type="component" value="Unassembled WGS sequence"/>
</dbReference>
<reference evidence="7 8" key="1">
    <citation type="journal article" date="2018" name="Nat. Ecol. Evol.">
        <title>Shark genomes provide insights into elasmobranch evolution and the origin of vertebrates.</title>
        <authorList>
            <person name="Hara Y"/>
            <person name="Yamaguchi K"/>
            <person name="Onimaru K"/>
            <person name="Kadota M"/>
            <person name="Koyanagi M"/>
            <person name="Keeley SD"/>
            <person name="Tatsumi K"/>
            <person name="Tanaka K"/>
            <person name="Motone F"/>
            <person name="Kageyama Y"/>
            <person name="Nozu R"/>
            <person name="Adachi N"/>
            <person name="Nishimura O"/>
            <person name="Nakagawa R"/>
            <person name="Tanegashima C"/>
            <person name="Kiyatake I"/>
            <person name="Matsumoto R"/>
            <person name="Murakumo K"/>
            <person name="Nishida K"/>
            <person name="Terakita A"/>
            <person name="Kuratani S"/>
            <person name="Sato K"/>
            <person name="Hyodo S Kuraku.S."/>
        </authorList>
    </citation>
    <scope>NUCLEOTIDE SEQUENCE [LARGE SCALE GENOMIC DNA]</scope>
</reference>
<dbReference type="GO" id="GO:0000139">
    <property type="term" value="C:Golgi membrane"/>
    <property type="evidence" value="ECO:0007669"/>
    <property type="project" value="GOC"/>
</dbReference>
<name>A0A401QND4_SCYTO</name>
<proteinExistence type="inferred from homology"/>
<evidence type="ECO:0000256" key="5">
    <source>
        <dbReference type="ARBA" id="ARBA00023121"/>
    </source>
</evidence>
<dbReference type="GO" id="GO:0005802">
    <property type="term" value="C:trans-Golgi network"/>
    <property type="evidence" value="ECO:0007669"/>
    <property type="project" value="TreeGrafter"/>
</dbReference>
<dbReference type="OMA" id="PATEMIW"/>
<dbReference type="GO" id="GO:0006890">
    <property type="term" value="P:retrograde vesicle-mediated transport, Golgi to endoplasmic reticulum"/>
    <property type="evidence" value="ECO:0007669"/>
    <property type="project" value="TreeGrafter"/>
</dbReference>
<dbReference type="AlphaFoldDB" id="A0A401QND4"/>
<organism evidence="7 8">
    <name type="scientific">Scyliorhinus torazame</name>
    <name type="common">Cloudy catshark</name>
    <name type="synonym">Catulus torazame</name>
    <dbReference type="NCBI Taxonomy" id="75743"/>
    <lineage>
        <taxon>Eukaryota</taxon>
        <taxon>Metazoa</taxon>
        <taxon>Chordata</taxon>
        <taxon>Craniata</taxon>
        <taxon>Vertebrata</taxon>
        <taxon>Chondrichthyes</taxon>
        <taxon>Elasmobranchii</taxon>
        <taxon>Galeomorphii</taxon>
        <taxon>Galeoidea</taxon>
        <taxon>Carcharhiniformes</taxon>
        <taxon>Scyliorhinidae</taxon>
        <taxon>Scyliorhinus</taxon>
    </lineage>
</organism>
<keyword evidence="5" id="KW-0446">Lipid-binding</keyword>
<dbReference type="PANTHER" id="PTHR12704">
    <property type="entry name" value="TRANS-GOLGI PROTEIN GMX33"/>
    <property type="match status" value="1"/>
</dbReference>
<evidence type="ECO:0000313" key="7">
    <source>
        <dbReference type="EMBL" id="GCB86921.1"/>
    </source>
</evidence>
<dbReference type="InterPro" id="IPR008628">
    <property type="entry name" value="GPP34-like"/>
</dbReference>
<sequence>MTTHPVTNDTLKQRLIKKLQDAFLDKWVKDTQRMDRRLLALVLLAHSSDVLENAFVPLLDEQYELATGRSRELLELNPDVECTKANPATEMIWAVMAAFTK</sequence>
<evidence type="ECO:0000256" key="3">
    <source>
        <dbReference type="ARBA" id="ARBA00007284"/>
    </source>
</evidence>
<gene>
    <name evidence="7" type="ORF">scyTo_0027648</name>
</gene>
<evidence type="ECO:0000313" key="8">
    <source>
        <dbReference type="Proteomes" id="UP000288216"/>
    </source>
</evidence>
<dbReference type="OrthoDB" id="2189106at2759"/>
<comment type="caution">
    <text evidence="7">The sequence shown here is derived from an EMBL/GenBank/DDBJ whole genome shotgun (WGS) entry which is preliminary data.</text>
</comment>
<dbReference type="Gene3D" id="1.10.3630.10">
    <property type="entry name" value="yeast vps74-n-term truncation variant domain like"/>
    <property type="match status" value="1"/>
</dbReference>
<evidence type="ECO:0000256" key="6">
    <source>
        <dbReference type="ARBA" id="ARBA00023136"/>
    </source>
</evidence>
<dbReference type="Pfam" id="PF05719">
    <property type="entry name" value="GPP34"/>
    <property type="match status" value="1"/>
</dbReference>
<keyword evidence="4" id="KW-0333">Golgi apparatus</keyword>
<dbReference type="InterPro" id="IPR038261">
    <property type="entry name" value="GPP34-like_sf"/>
</dbReference>
<dbReference type="EMBL" id="BFAA01376539">
    <property type="protein sequence ID" value="GCB86921.1"/>
    <property type="molecule type" value="Genomic_DNA"/>
</dbReference>
<evidence type="ECO:0000256" key="4">
    <source>
        <dbReference type="ARBA" id="ARBA00023034"/>
    </source>
</evidence>
<dbReference type="PANTHER" id="PTHR12704:SF4">
    <property type="entry name" value="GOLGI PHOSPHOPROTEIN 3-LIKE"/>
    <property type="match status" value="1"/>
</dbReference>
<dbReference type="GO" id="GO:0005829">
    <property type="term" value="C:cytosol"/>
    <property type="evidence" value="ECO:0007669"/>
    <property type="project" value="TreeGrafter"/>
</dbReference>
<comment type="similarity">
    <text evidence="3">Belongs to the GOLPH3/VPS74 family.</text>
</comment>
<dbReference type="GO" id="GO:0007030">
    <property type="term" value="P:Golgi organization"/>
    <property type="evidence" value="ECO:0007669"/>
    <property type="project" value="TreeGrafter"/>
</dbReference>
<dbReference type="GO" id="GO:0048194">
    <property type="term" value="P:Golgi vesicle budding"/>
    <property type="evidence" value="ECO:0007669"/>
    <property type="project" value="TreeGrafter"/>
</dbReference>
<dbReference type="GO" id="GO:0070273">
    <property type="term" value="F:phosphatidylinositol-4-phosphate binding"/>
    <property type="evidence" value="ECO:0007669"/>
    <property type="project" value="InterPro"/>
</dbReference>
<keyword evidence="8" id="KW-1185">Reference proteome</keyword>
<keyword evidence="6" id="KW-0472">Membrane</keyword>
<protein>
    <submittedName>
        <fullName evidence="7">Uncharacterized protein</fullName>
    </submittedName>
</protein>
<dbReference type="GO" id="GO:0043001">
    <property type="term" value="P:Golgi to plasma membrane protein transport"/>
    <property type="evidence" value="ECO:0007669"/>
    <property type="project" value="TreeGrafter"/>
</dbReference>
<dbReference type="STRING" id="75743.A0A401QND4"/>
<accession>A0A401QND4</accession>
<evidence type="ECO:0000256" key="2">
    <source>
        <dbReference type="ARBA" id="ARBA00004546"/>
    </source>
</evidence>
<comment type="subcellular location">
    <subcellularLocation>
        <location evidence="1">Golgi apparatus</location>
        <location evidence="1">Golgi stack membrane</location>
        <topology evidence="1">Peripheral membrane protein</topology>
        <orientation evidence="1">Cytoplasmic side</orientation>
    </subcellularLocation>
    <subcellularLocation>
        <location evidence="2">Golgi apparatus</location>
        <location evidence="2">trans-Golgi network membrane</location>
        <topology evidence="2">Peripheral membrane protein</topology>
        <orientation evidence="2">Cytoplasmic side</orientation>
    </subcellularLocation>
</comment>
<dbReference type="GO" id="GO:0032580">
    <property type="term" value="C:Golgi cisterna membrane"/>
    <property type="evidence" value="ECO:0007669"/>
    <property type="project" value="UniProtKB-SubCell"/>
</dbReference>
<evidence type="ECO:0000256" key="1">
    <source>
        <dbReference type="ARBA" id="ARBA00004344"/>
    </source>
</evidence>